<dbReference type="OrthoDB" id="194139at2759"/>
<evidence type="ECO:0000259" key="1">
    <source>
        <dbReference type="PROSITE" id="PS50250"/>
    </source>
</evidence>
<name>A0A4P9ZC47_9ASCO</name>
<dbReference type="InterPro" id="IPR050871">
    <property type="entry name" value="26S_Proteasome/COP9_Components"/>
</dbReference>
<organism evidence="2 3">
    <name type="scientific">Metschnikowia bicuspidata</name>
    <dbReference type="NCBI Taxonomy" id="27322"/>
    <lineage>
        <taxon>Eukaryota</taxon>
        <taxon>Fungi</taxon>
        <taxon>Dikarya</taxon>
        <taxon>Ascomycota</taxon>
        <taxon>Saccharomycotina</taxon>
        <taxon>Pichiomycetes</taxon>
        <taxon>Metschnikowiaceae</taxon>
        <taxon>Metschnikowia</taxon>
    </lineage>
</organism>
<dbReference type="PANTHER" id="PTHR10678">
    <property type="entry name" value="26S PROTEASOME NON-ATPASE REGULATORY SUBUNIT 11/COP9 SIGNALOSOME COMPLEX SUBUNIT 2"/>
    <property type="match status" value="1"/>
</dbReference>
<accession>A0A4P9ZC47</accession>
<protein>
    <recommendedName>
        <fullName evidence="1">PCI domain-containing protein</fullName>
    </recommendedName>
</protein>
<dbReference type="EMBL" id="ML004490">
    <property type="protein sequence ID" value="RKP29390.1"/>
    <property type="molecule type" value="Genomic_DNA"/>
</dbReference>
<keyword evidence="3" id="KW-1185">Reference proteome</keyword>
<gene>
    <name evidence="2" type="ORF">METBISCDRAFT_5359</name>
</gene>
<reference evidence="3" key="1">
    <citation type="journal article" date="2018" name="Nat. Microbiol.">
        <title>Leveraging single-cell genomics to expand the fungal tree of life.</title>
        <authorList>
            <person name="Ahrendt S.R."/>
            <person name="Quandt C.A."/>
            <person name="Ciobanu D."/>
            <person name="Clum A."/>
            <person name="Salamov A."/>
            <person name="Andreopoulos B."/>
            <person name="Cheng J.F."/>
            <person name="Woyke T."/>
            <person name="Pelin A."/>
            <person name="Henrissat B."/>
            <person name="Reynolds N.K."/>
            <person name="Benny G.L."/>
            <person name="Smith M.E."/>
            <person name="James T.Y."/>
            <person name="Grigoriev I.V."/>
        </authorList>
    </citation>
    <scope>NUCLEOTIDE SEQUENCE [LARGE SCALE GENOMIC DNA]</scope>
    <source>
        <strain evidence="3">Baker2002</strain>
    </source>
</reference>
<dbReference type="Gene3D" id="1.25.40.570">
    <property type="match status" value="1"/>
</dbReference>
<sequence length="428" mass="49576">MSDADEYLSEESYEFEFEDEDLEISETVSHSHDTPVCFLQEQQYYHAKGLKDQSLDAAIKLFEQLVSNFKRDEDVEWVFKSYKQLAKVTFFQQRYAETLRYIAHLIAMLPKLNGNYAEDSINKLLLRYMTCPNRAFVSEMYDVIVNKLLDFLVSGVSGHRLWLRINLNRFDNLLEDNDLGPARSLLKVIKDQLEKISELTRNSFSLDVIAAEIELSMRTGADIAELSQFHRRSLQAASTITHPRVMGIIRECGATVYFYRGQFEKARLEFYESFKNYDEAGSSTKKKILKYLSLCSMLTDSEVNPFESQETQSYAQLPEYQNLISLISAYESRDLDEYYGVISNMTATNDTLIQDIIFQVAEKHVRHDLKLKVLTNYLRASKAVTYDYLIKRLGFKDDEDLESLLLVMANSGLVSDVTINYVERHIEV</sequence>
<dbReference type="Proteomes" id="UP000268321">
    <property type="component" value="Unassembled WGS sequence"/>
</dbReference>
<feature type="non-terminal residue" evidence="2">
    <location>
        <position position="428"/>
    </location>
</feature>
<feature type="domain" description="PCI" evidence="1">
    <location>
        <begin position="259"/>
        <end position="428"/>
    </location>
</feature>
<dbReference type="InterPro" id="IPR000717">
    <property type="entry name" value="PCI_dom"/>
</dbReference>
<proteinExistence type="predicted"/>
<evidence type="ECO:0000313" key="3">
    <source>
        <dbReference type="Proteomes" id="UP000268321"/>
    </source>
</evidence>
<dbReference type="SMART" id="SM00753">
    <property type="entry name" value="PAM"/>
    <property type="match status" value="1"/>
</dbReference>
<evidence type="ECO:0000313" key="2">
    <source>
        <dbReference type="EMBL" id="RKP29390.1"/>
    </source>
</evidence>
<dbReference type="PROSITE" id="PS50250">
    <property type="entry name" value="PCI"/>
    <property type="match status" value="1"/>
</dbReference>
<dbReference type="AlphaFoldDB" id="A0A4P9ZC47"/>